<evidence type="ECO:0000256" key="2">
    <source>
        <dbReference type="ARBA" id="ARBA00022448"/>
    </source>
</evidence>
<dbReference type="NCBIfam" id="TIGR01730">
    <property type="entry name" value="RND_mfp"/>
    <property type="match status" value="1"/>
</dbReference>
<sequence>MKTIYCFTALALLLAGCAEKQAPAAGGLAQTFVLSDTMLKTTTTATATLRPLRNELKFFGKITADNNKFVEVFPVVGGSVTRVFAELGDYVKKGQVLAIIRSTEVAAFEKELQDARKDEQLARNNLRVAQELFDGKINTEREVLEARTALDKARSQLARVQETYRIYHLRSGSTYEVRAPISGFIIQKRINEDMLLRSDRTDNIFDIAEINEVWALANVNESDINQVRIGHDAEVNTLSYPDRVFTGKVDKIFNVIDPETMAMKVRIRLPNPGFLLKPDMRTSIRVSYEEPGQMIAVPAEAIIFDKNRSFVMVYRDRHNIETRPVEVARQVAGTAFLAAGLAEGEKVITHNQLLIYDALND</sequence>
<dbReference type="InterPro" id="IPR058647">
    <property type="entry name" value="BSH_CzcB-like"/>
</dbReference>
<evidence type="ECO:0000256" key="1">
    <source>
        <dbReference type="ARBA" id="ARBA00009477"/>
    </source>
</evidence>
<dbReference type="GO" id="GO:0016020">
    <property type="term" value="C:membrane"/>
    <property type="evidence" value="ECO:0007669"/>
    <property type="project" value="InterPro"/>
</dbReference>
<proteinExistence type="inferred from homology"/>
<dbReference type="Pfam" id="PF25954">
    <property type="entry name" value="Beta-barrel_RND_2"/>
    <property type="match status" value="1"/>
</dbReference>
<dbReference type="OrthoDB" id="9806939at2"/>
<evidence type="ECO:0000313" key="7">
    <source>
        <dbReference type="EMBL" id="TCJ12174.1"/>
    </source>
</evidence>
<dbReference type="InterPro" id="IPR058792">
    <property type="entry name" value="Beta-barrel_RND_2"/>
</dbReference>
<dbReference type="RefSeq" id="WP_131450650.1">
    <property type="nucleotide sequence ID" value="NZ_SJZI01000052.1"/>
</dbReference>
<feature type="domain" description="CusB-like beta-barrel" evidence="5">
    <location>
        <begin position="212"/>
        <end position="287"/>
    </location>
</feature>
<dbReference type="Gene3D" id="2.40.420.20">
    <property type="match status" value="1"/>
</dbReference>
<comment type="similarity">
    <text evidence="1">Belongs to the membrane fusion protein (MFP) (TC 8.A.1) family.</text>
</comment>
<dbReference type="GO" id="GO:0060003">
    <property type="term" value="P:copper ion export"/>
    <property type="evidence" value="ECO:0007669"/>
    <property type="project" value="TreeGrafter"/>
</dbReference>
<feature type="signal peptide" evidence="4">
    <location>
        <begin position="1"/>
        <end position="24"/>
    </location>
</feature>
<dbReference type="Gene3D" id="2.40.50.100">
    <property type="match status" value="1"/>
</dbReference>
<keyword evidence="2" id="KW-0813">Transport</keyword>
<evidence type="ECO:0000256" key="3">
    <source>
        <dbReference type="SAM" id="Coils"/>
    </source>
</evidence>
<dbReference type="GO" id="GO:0015679">
    <property type="term" value="P:plasma membrane copper ion transport"/>
    <property type="evidence" value="ECO:0007669"/>
    <property type="project" value="TreeGrafter"/>
</dbReference>
<dbReference type="PROSITE" id="PS51257">
    <property type="entry name" value="PROKAR_LIPOPROTEIN"/>
    <property type="match status" value="1"/>
</dbReference>
<keyword evidence="3" id="KW-0175">Coiled coil</keyword>
<feature type="coiled-coil region" evidence="3">
    <location>
        <begin position="105"/>
        <end position="163"/>
    </location>
</feature>
<dbReference type="Pfam" id="PF25973">
    <property type="entry name" value="BSH_CzcB"/>
    <property type="match status" value="1"/>
</dbReference>
<dbReference type="SUPFAM" id="SSF111369">
    <property type="entry name" value="HlyD-like secretion proteins"/>
    <property type="match status" value="1"/>
</dbReference>
<evidence type="ECO:0000259" key="5">
    <source>
        <dbReference type="Pfam" id="PF25954"/>
    </source>
</evidence>
<organism evidence="7 8">
    <name type="scientific">Flaviaesturariibacter flavus</name>
    <dbReference type="NCBI Taxonomy" id="2502780"/>
    <lineage>
        <taxon>Bacteria</taxon>
        <taxon>Pseudomonadati</taxon>
        <taxon>Bacteroidota</taxon>
        <taxon>Chitinophagia</taxon>
        <taxon>Chitinophagales</taxon>
        <taxon>Chitinophagaceae</taxon>
        <taxon>Flaviaestuariibacter</taxon>
    </lineage>
</organism>
<dbReference type="InterPro" id="IPR006143">
    <property type="entry name" value="RND_pump_MFP"/>
</dbReference>
<dbReference type="InterPro" id="IPR051909">
    <property type="entry name" value="MFP_Cation_Efflux"/>
</dbReference>
<comment type="caution">
    <text evidence="7">The sequence shown here is derived from an EMBL/GenBank/DDBJ whole genome shotgun (WGS) entry which is preliminary data.</text>
</comment>
<dbReference type="PANTHER" id="PTHR30097:SF4">
    <property type="entry name" value="SLR6042 PROTEIN"/>
    <property type="match status" value="1"/>
</dbReference>
<dbReference type="EMBL" id="SJZI01000052">
    <property type="protein sequence ID" value="TCJ12174.1"/>
    <property type="molecule type" value="Genomic_DNA"/>
</dbReference>
<dbReference type="Gene3D" id="2.40.30.170">
    <property type="match status" value="1"/>
</dbReference>
<dbReference type="GO" id="GO:0022857">
    <property type="term" value="F:transmembrane transporter activity"/>
    <property type="evidence" value="ECO:0007669"/>
    <property type="project" value="InterPro"/>
</dbReference>
<accession>A0A4R1B2A2</accession>
<gene>
    <name evidence="7" type="ORF">EPD60_16655</name>
</gene>
<evidence type="ECO:0000256" key="4">
    <source>
        <dbReference type="SAM" id="SignalP"/>
    </source>
</evidence>
<feature type="chain" id="PRO_5020259370" evidence="4">
    <location>
        <begin position="25"/>
        <end position="361"/>
    </location>
</feature>
<dbReference type="FunFam" id="2.40.30.170:FF:000010">
    <property type="entry name" value="Efflux RND transporter periplasmic adaptor subunit"/>
    <property type="match status" value="1"/>
</dbReference>
<dbReference type="PANTHER" id="PTHR30097">
    <property type="entry name" value="CATION EFFLUX SYSTEM PROTEIN CUSB"/>
    <property type="match status" value="1"/>
</dbReference>
<evidence type="ECO:0000259" key="6">
    <source>
        <dbReference type="Pfam" id="PF25973"/>
    </source>
</evidence>
<reference evidence="7 8" key="1">
    <citation type="submission" date="2019-03" db="EMBL/GenBank/DDBJ databases">
        <authorList>
            <person name="Kim M.K.M."/>
        </authorList>
    </citation>
    <scope>NUCLEOTIDE SEQUENCE [LARGE SCALE GENOMIC DNA]</scope>
    <source>
        <strain evidence="7 8">17J68-12</strain>
    </source>
</reference>
<keyword evidence="4" id="KW-0732">Signal</keyword>
<dbReference type="GO" id="GO:0030313">
    <property type="term" value="C:cell envelope"/>
    <property type="evidence" value="ECO:0007669"/>
    <property type="project" value="TreeGrafter"/>
</dbReference>
<dbReference type="AlphaFoldDB" id="A0A4R1B2A2"/>
<evidence type="ECO:0000313" key="8">
    <source>
        <dbReference type="Proteomes" id="UP000295334"/>
    </source>
</evidence>
<name>A0A4R1B2A2_9BACT</name>
<dbReference type="Proteomes" id="UP000295334">
    <property type="component" value="Unassembled WGS sequence"/>
</dbReference>
<keyword evidence="8" id="KW-1185">Reference proteome</keyword>
<protein>
    <submittedName>
        <fullName evidence="7">Efflux RND transporter periplasmic adaptor subunit</fullName>
    </submittedName>
</protein>
<feature type="domain" description="CzcB-like barrel-sandwich hybrid" evidence="6">
    <location>
        <begin position="69"/>
        <end position="208"/>
    </location>
</feature>